<keyword evidence="3" id="KW-0804">Transcription</keyword>
<feature type="region of interest" description="Disordered" evidence="4">
    <location>
        <begin position="1"/>
        <end position="71"/>
    </location>
</feature>
<evidence type="ECO:0000256" key="2">
    <source>
        <dbReference type="ARBA" id="ARBA00023015"/>
    </source>
</evidence>
<dbReference type="GO" id="GO:0003700">
    <property type="term" value="F:DNA-binding transcription factor activity"/>
    <property type="evidence" value="ECO:0007669"/>
    <property type="project" value="InterPro"/>
</dbReference>
<dbReference type="PANTHER" id="PTHR33388">
    <property type="entry name" value="OS01G0212500 PROTEIN"/>
    <property type="match status" value="1"/>
</dbReference>
<accession>A0AAV0CXL2</accession>
<sequence>MATRSSEIAPRNCGRRKTKAAANESAAAAARKKKKQPQRGKGVAELERLLRDPSLKKLTPPPSNPTHTIHPLNVTVPPLSSVVFSPSAAVTAAAMSNDGIIRAMPLHFPKLLGPYGCGYNYGEMFPSSYSHHQHHDLYGFRGCSAPNNPNPFNVIGHEKNSKDLSSAPNFTFNRCHLCHQSEVAVERKKKRSSSLSSKGVVEYDFFPEKSRSLYDDDGDDMVMMMSMMSAPTPTTTTRPSSPDVAAMASTSDGSSSSTTVDLSLRLSY</sequence>
<reference evidence="5" key="1">
    <citation type="submission" date="2022-07" db="EMBL/GenBank/DDBJ databases">
        <authorList>
            <person name="Macas J."/>
            <person name="Novak P."/>
            <person name="Neumann P."/>
        </authorList>
    </citation>
    <scope>NUCLEOTIDE SEQUENCE</scope>
</reference>
<feature type="compositionally biased region" description="Low complexity" evidence="4">
    <location>
        <begin position="20"/>
        <end position="29"/>
    </location>
</feature>
<protein>
    <submittedName>
        <fullName evidence="5">Uncharacterized protein</fullName>
    </submittedName>
</protein>
<dbReference type="EMBL" id="CAMAPF010000059">
    <property type="protein sequence ID" value="CAH9087941.1"/>
    <property type="molecule type" value="Genomic_DNA"/>
</dbReference>
<evidence type="ECO:0000256" key="4">
    <source>
        <dbReference type="SAM" id="MobiDB-lite"/>
    </source>
</evidence>
<keyword evidence="6" id="KW-1185">Reference proteome</keyword>
<feature type="region of interest" description="Disordered" evidence="4">
    <location>
        <begin position="230"/>
        <end position="268"/>
    </location>
</feature>
<evidence type="ECO:0000256" key="3">
    <source>
        <dbReference type="ARBA" id="ARBA00023163"/>
    </source>
</evidence>
<proteinExistence type="predicted"/>
<name>A0AAV0CXL2_9ASTE</name>
<dbReference type="AlphaFoldDB" id="A0AAV0CXL2"/>
<keyword evidence="1" id="KW-0678">Repressor</keyword>
<dbReference type="InterPro" id="IPR040356">
    <property type="entry name" value="SPEAR"/>
</dbReference>
<keyword evidence="2" id="KW-0805">Transcription regulation</keyword>
<feature type="compositionally biased region" description="Basic and acidic residues" evidence="4">
    <location>
        <begin position="42"/>
        <end position="55"/>
    </location>
</feature>
<dbReference type="PANTHER" id="PTHR33388:SF2">
    <property type="entry name" value="PROTEIN SPOROCYTELESS"/>
    <property type="match status" value="1"/>
</dbReference>
<organism evidence="5 6">
    <name type="scientific">Cuscuta epithymum</name>
    <dbReference type="NCBI Taxonomy" id="186058"/>
    <lineage>
        <taxon>Eukaryota</taxon>
        <taxon>Viridiplantae</taxon>
        <taxon>Streptophyta</taxon>
        <taxon>Embryophyta</taxon>
        <taxon>Tracheophyta</taxon>
        <taxon>Spermatophyta</taxon>
        <taxon>Magnoliopsida</taxon>
        <taxon>eudicotyledons</taxon>
        <taxon>Gunneridae</taxon>
        <taxon>Pentapetalae</taxon>
        <taxon>asterids</taxon>
        <taxon>lamiids</taxon>
        <taxon>Solanales</taxon>
        <taxon>Convolvulaceae</taxon>
        <taxon>Cuscuteae</taxon>
        <taxon>Cuscuta</taxon>
        <taxon>Cuscuta subgen. Cuscuta</taxon>
    </lineage>
</organism>
<evidence type="ECO:0000256" key="1">
    <source>
        <dbReference type="ARBA" id="ARBA00022491"/>
    </source>
</evidence>
<evidence type="ECO:0000313" key="6">
    <source>
        <dbReference type="Proteomes" id="UP001152523"/>
    </source>
</evidence>
<gene>
    <name evidence="5" type="ORF">CEPIT_LOCUS10283</name>
</gene>
<dbReference type="Proteomes" id="UP001152523">
    <property type="component" value="Unassembled WGS sequence"/>
</dbReference>
<evidence type="ECO:0000313" key="5">
    <source>
        <dbReference type="EMBL" id="CAH9087941.1"/>
    </source>
</evidence>
<comment type="caution">
    <text evidence="5">The sequence shown here is derived from an EMBL/GenBank/DDBJ whole genome shotgun (WGS) entry which is preliminary data.</text>
</comment>